<dbReference type="InterPro" id="IPR028082">
    <property type="entry name" value="Peripla_BP_I"/>
</dbReference>
<proteinExistence type="predicted"/>
<dbReference type="CDD" id="cd01392">
    <property type="entry name" value="HTH_LacI"/>
    <property type="match status" value="1"/>
</dbReference>
<dbReference type="Gene3D" id="1.10.260.40">
    <property type="entry name" value="lambda repressor-like DNA-binding domains"/>
    <property type="match status" value="1"/>
</dbReference>
<evidence type="ECO:0000256" key="1">
    <source>
        <dbReference type="ARBA" id="ARBA00023015"/>
    </source>
</evidence>
<dbReference type="SUPFAM" id="SSF53822">
    <property type="entry name" value="Periplasmic binding protein-like I"/>
    <property type="match status" value="1"/>
</dbReference>
<evidence type="ECO:0000313" key="6">
    <source>
        <dbReference type="Proteomes" id="UP000298545"/>
    </source>
</evidence>
<keyword evidence="1" id="KW-0805">Transcription regulation</keyword>
<dbReference type="Pfam" id="PF00356">
    <property type="entry name" value="LacI"/>
    <property type="match status" value="1"/>
</dbReference>
<gene>
    <name evidence="5" type="ORF">CFBP5473_24350</name>
</gene>
<reference evidence="5 6" key="1">
    <citation type="submission" date="2019-04" db="EMBL/GenBank/DDBJ databases">
        <title>Complete genome sequence of Agrobacterium larrymoorei CFBP5473.</title>
        <authorList>
            <person name="Haryono M."/>
            <person name="Chou L."/>
            <person name="Lin Y.-C."/>
            <person name="Lai E.-M."/>
            <person name="Kuo C.-H."/>
        </authorList>
    </citation>
    <scope>NUCLEOTIDE SEQUENCE [LARGE SCALE GENOMIC DNA]</scope>
    <source>
        <strain evidence="5 6">CFBP5473</strain>
        <plasmid evidence="6">pticfbp5473</plasmid>
    </source>
</reference>
<dbReference type="InterPro" id="IPR010982">
    <property type="entry name" value="Lambda_DNA-bd_dom_sf"/>
</dbReference>
<name>A0A4D7E1B5_9HYPH</name>
<dbReference type="PROSITE" id="PS50932">
    <property type="entry name" value="HTH_LACI_2"/>
    <property type="match status" value="1"/>
</dbReference>
<dbReference type="InterPro" id="IPR046335">
    <property type="entry name" value="LacI/GalR-like_sensor"/>
</dbReference>
<dbReference type="EMBL" id="CP039694">
    <property type="protein sequence ID" value="QCJ01080.1"/>
    <property type="molecule type" value="Genomic_DNA"/>
</dbReference>
<protein>
    <submittedName>
        <fullName evidence="5">LacI family transcriptional regulator</fullName>
    </submittedName>
</protein>
<dbReference type="GO" id="GO:0000976">
    <property type="term" value="F:transcription cis-regulatory region binding"/>
    <property type="evidence" value="ECO:0007669"/>
    <property type="project" value="TreeGrafter"/>
</dbReference>
<dbReference type="Pfam" id="PF13377">
    <property type="entry name" value="Peripla_BP_3"/>
    <property type="match status" value="1"/>
</dbReference>
<accession>A0A4D7E1B5</accession>
<evidence type="ECO:0000313" key="5">
    <source>
        <dbReference type="EMBL" id="QCJ01080.1"/>
    </source>
</evidence>
<dbReference type="AlphaFoldDB" id="A0A4D7E1B5"/>
<dbReference type="KEGG" id="alf:CFBP5473_24350"/>
<evidence type="ECO:0000256" key="2">
    <source>
        <dbReference type="ARBA" id="ARBA00023125"/>
    </source>
</evidence>
<dbReference type="GO" id="GO:0003700">
    <property type="term" value="F:DNA-binding transcription factor activity"/>
    <property type="evidence" value="ECO:0007669"/>
    <property type="project" value="TreeGrafter"/>
</dbReference>
<dbReference type="OrthoDB" id="7912369at2"/>
<dbReference type="CDD" id="cd06267">
    <property type="entry name" value="PBP1_LacI_sugar_binding-like"/>
    <property type="match status" value="1"/>
</dbReference>
<evidence type="ECO:0000256" key="3">
    <source>
        <dbReference type="ARBA" id="ARBA00023163"/>
    </source>
</evidence>
<dbReference type="Gene3D" id="3.40.50.2300">
    <property type="match status" value="2"/>
</dbReference>
<organism evidence="5 6">
    <name type="scientific">Agrobacterium larrymoorei</name>
    <dbReference type="NCBI Taxonomy" id="160699"/>
    <lineage>
        <taxon>Bacteria</taxon>
        <taxon>Pseudomonadati</taxon>
        <taxon>Pseudomonadota</taxon>
        <taxon>Alphaproteobacteria</taxon>
        <taxon>Hyphomicrobiales</taxon>
        <taxon>Rhizobiaceae</taxon>
        <taxon>Rhizobium/Agrobacterium group</taxon>
        <taxon>Agrobacterium</taxon>
    </lineage>
</organism>
<keyword evidence="3" id="KW-0804">Transcription</keyword>
<sequence length="354" mass="38172">MRRRLHPVNVGKSVVMRKPRIKALDVAKAAEVSTATVSLVINGKADKRVPLETRQRVLKVASELGYTVDRRARGLATGTSRLIGFIVPNSVGNPFFSAVHMELMRELGSSYQVLIVATDVGEDIARQNIEQLLAIGIDALVGISVDSAYLKPIEANIPMILVDSDRSGPGIAALNFAVEDGARELARHLVDFGHRKFAYIDAKTQSRTFPARRNAFMAALAEMGVESPVILETEIEMTDAETTVATILQKWKSDGITAIVCATDLQAYGVLTALKALAIQVPDDMSLAGFDDLPFSRAMDPQLTSVRLPGDALARGAVAELRGLLKQKSPRIASIVINVELHPRASTGKAKTLA</sequence>
<dbReference type="STRING" id="1367849.GCA_000518585_04802"/>
<dbReference type="InterPro" id="IPR000843">
    <property type="entry name" value="HTH_LacI"/>
</dbReference>
<keyword evidence="5" id="KW-0614">Plasmid</keyword>
<feature type="domain" description="HTH lacI-type" evidence="4">
    <location>
        <begin position="25"/>
        <end position="77"/>
    </location>
</feature>
<geneLocation type="plasmid" evidence="6">
    <name>pticfbp5473</name>
</geneLocation>
<dbReference type="Proteomes" id="UP000298545">
    <property type="component" value="Plasmid pTiCFBP5473"/>
</dbReference>
<dbReference type="SMART" id="SM00354">
    <property type="entry name" value="HTH_LACI"/>
    <property type="match status" value="1"/>
</dbReference>
<dbReference type="PANTHER" id="PTHR30146:SF138">
    <property type="entry name" value="TRANSCRIPTIONAL REGULATORY PROTEIN"/>
    <property type="match status" value="1"/>
</dbReference>
<dbReference type="PANTHER" id="PTHR30146">
    <property type="entry name" value="LACI-RELATED TRANSCRIPTIONAL REPRESSOR"/>
    <property type="match status" value="1"/>
</dbReference>
<dbReference type="SUPFAM" id="SSF47413">
    <property type="entry name" value="lambda repressor-like DNA-binding domains"/>
    <property type="match status" value="1"/>
</dbReference>
<keyword evidence="2" id="KW-0238">DNA-binding</keyword>
<evidence type="ECO:0000259" key="4">
    <source>
        <dbReference type="PROSITE" id="PS50932"/>
    </source>
</evidence>